<dbReference type="RefSeq" id="WP_158059778.1">
    <property type="nucleotide sequence ID" value="NZ_CP044427.1"/>
</dbReference>
<feature type="region of interest" description="Disordered" evidence="3">
    <location>
        <begin position="1"/>
        <end position="29"/>
    </location>
</feature>
<evidence type="ECO:0000256" key="3">
    <source>
        <dbReference type="SAM" id="MobiDB-lite"/>
    </source>
</evidence>
<sequence length="410" mass="45292">MTDRRRAVRPGEPSTPTLEREDPDGGSGVSAIWRVRGLREARQVLRARHATTQAGFTAEKIPQRLKLHPILVSDGPLHDDQRRKVARFLAPKVVQDRYPGLMQASADRLLGEATRAGSCRLDDLALDYTVEVTAKVVGLTESSVPRMARRLVTFFNQPPFDITRADLGRSGRQWASAAVNGLLPVIRFWWHDVRPAVRSRRRQPREDIISHLIAEGYSNTDILVECVTYGTAGMVTTREFITIAAWHLLADEELLETYLSGEEATRMAILHEIIRLEPVVGHLYRRAQMEVPIGGHEGQPADVVVPGDLIDVCIRSANVDPDVVGPDPLDLCPGRQLPTGVNPAGLAFGDGEHKCPGQPLAMLESDVLLHALLSTRPQVVREPELGWDDLIEGYTLRGLELQLTEPSSTG</sequence>
<accession>A0A5J6V139</accession>
<gene>
    <name evidence="4" type="ORF">FY030_00365</name>
</gene>
<evidence type="ECO:0000313" key="4">
    <source>
        <dbReference type="EMBL" id="QFG67380.1"/>
    </source>
</evidence>
<keyword evidence="2" id="KW-0560">Oxidoreductase</keyword>
<dbReference type="KEGG" id="serw:FY030_00365"/>
<dbReference type="OrthoDB" id="502624at2"/>
<name>A0A5J6V139_9MICO</name>
<dbReference type="PANTHER" id="PTHR46696:SF1">
    <property type="entry name" value="CYTOCHROME P450 YJIB-RELATED"/>
    <property type="match status" value="1"/>
</dbReference>
<dbReference type="InterPro" id="IPR001128">
    <property type="entry name" value="Cyt_P450"/>
</dbReference>
<dbReference type="SUPFAM" id="SSF48264">
    <property type="entry name" value="Cytochrome P450"/>
    <property type="match status" value="1"/>
</dbReference>
<keyword evidence="2" id="KW-0349">Heme</keyword>
<dbReference type="EMBL" id="CP044427">
    <property type="protein sequence ID" value="QFG67380.1"/>
    <property type="molecule type" value="Genomic_DNA"/>
</dbReference>
<keyword evidence="5" id="KW-1185">Reference proteome</keyword>
<dbReference type="Pfam" id="PF00067">
    <property type="entry name" value="p450"/>
    <property type="match status" value="1"/>
</dbReference>
<dbReference type="Proteomes" id="UP000326546">
    <property type="component" value="Chromosome"/>
</dbReference>
<comment type="similarity">
    <text evidence="1 2">Belongs to the cytochrome P450 family.</text>
</comment>
<dbReference type="GO" id="GO:0004497">
    <property type="term" value="F:monooxygenase activity"/>
    <property type="evidence" value="ECO:0007669"/>
    <property type="project" value="UniProtKB-KW"/>
</dbReference>
<dbReference type="Gene3D" id="1.10.630.10">
    <property type="entry name" value="Cytochrome P450"/>
    <property type="match status" value="1"/>
</dbReference>
<dbReference type="PRINTS" id="PR00359">
    <property type="entry name" value="BP450"/>
</dbReference>
<evidence type="ECO:0000256" key="2">
    <source>
        <dbReference type="RuleBase" id="RU000461"/>
    </source>
</evidence>
<dbReference type="InterPro" id="IPR036396">
    <property type="entry name" value="Cyt_P450_sf"/>
</dbReference>
<dbReference type="PRINTS" id="PR00385">
    <property type="entry name" value="P450"/>
</dbReference>
<reference evidence="4 5" key="1">
    <citation type="submission" date="2019-09" db="EMBL/GenBank/DDBJ databases">
        <title>Serinicoccus pratensis sp. nov., isolated from meadow soil.</title>
        <authorList>
            <person name="Zhang W."/>
        </authorList>
    </citation>
    <scope>NUCLEOTIDE SEQUENCE [LARGE SCALE GENOMIC DNA]</scope>
    <source>
        <strain evidence="4 5">W204</strain>
    </source>
</reference>
<dbReference type="PROSITE" id="PS00086">
    <property type="entry name" value="CYTOCHROME_P450"/>
    <property type="match status" value="1"/>
</dbReference>
<dbReference type="GO" id="GO:0005506">
    <property type="term" value="F:iron ion binding"/>
    <property type="evidence" value="ECO:0007669"/>
    <property type="project" value="InterPro"/>
</dbReference>
<dbReference type="GO" id="GO:0020037">
    <property type="term" value="F:heme binding"/>
    <property type="evidence" value="ECO:0007669"/>
    <property type="project" value="InterPro"/>
</dbReference>
<keyword evidence="2" id="KW-0503">Monooxygenase</keyword>
<proteinExistence type="inferred from homology"/>
<keyword evidence="2" id="KW-0408">Iron</keyword>
<evidence type="ECO:0000256" key="1">
    <source>
        <dbReference type="ARBA" id="ARBA00010617"/>
    </source>
</evidence>
<organism evidence="4 5">
    <name type="scientific">Ornithinimicrobium pratense</name>
    <dbReference type="NCBI Taxonomy" id="2593973"/>
    <lineage>
        <taxon>Bacteria</taxon>
        <taxon>Bacillati</taxon>
        <taxon>Actinomycetota</taxon>
        <taxon>Actinomycetes</taxon>
        <taxon>Micrococcales</taxon>
        <taxon>Ornithinimicrobiaceae</taxon>
        <taxon>Ornithinimicrobium</taxon>
    </lineage>
</organism>
<keyword evidence="2" id="KW-0479">Metal-binding</keyword>
<dbReference type="PANTHER" id="PTHR46696">
    <property type="entry name" value="P450, PUTATIVE (EUROFUNG)-RELATED"/>
    <property type="match status" value="1"/>
</dbReference>
<dbReference type="InterPro" id="IPR017972">
    <property type="entry name" value="Cyt_P450_CS"/>
</dbReference>
<dbReference type="AlphaFoldDB" id="A0A5J6V139"/>
<dbReference type="InterPro" id="IPR002397">
    <property type="entry name" value="Cyt_P450_B"/>
</dbReference>
<dbReference type="CDD" id="cd00302">
    <property type="entry name" value="cytochrome_P450"/>
    <property type="match status" value="1"/>
</dbReference>
<protein>
    <submittedName>
        <fullName evidence="4">Cytochrome P450</fullName>
    </submittedName>
</protein>
<dbReference type="GO" id="GO:0016705">
    <property type="term" value="F:oxidoreductase activity, acting on paired donors, with incorporation or reduction of molecular oxygen"/>
    <property type="evidence" value="ECO:0007669"/>
    <property type="project" value="InterPro"/>
</dbReference>
<evidence type="ECO:0000313" key="5">
    <source>
        <dbReference type="Proteomes" id="UP000326546"/>
    </source>
</evidence>